<feature type="transmembrane region" description="Helical" evidence="1">
    <location>
        <begin position="147"/>
        <end position="164"/>
    </location>
</feature>
<name>A0A840S7N0_9BURK</name>
<organism evidence="2 3">
    <name type="scientific">Inhella inkyongensis</name>
    <dbReference type="NCBI Taxonomy" id="392593"/>
    <lineage>
        <taxon>Bacteria</taxon>
        <taxon>Pseudomonadati</taxon>
        <taxon>Pseudomonadota</taxon>
        <taxon>Betaproteobacteria</taxon>
        <taxon>Burkholderiales</taxon>
        <taxon>Sphaerotilaceae</taxon>
        <taxon>Inhella</taxon>
    </lineage>
</organism>
<keyword evidence="1" id="KW-0812">Transmembrane</keyword>
<protein>
    <recommendedName>
        <fullName evidence="4">Alkaline phytoceramidase</fullName>
    </recommendedName>
</protein>
<accession>A0A840S7N0</accession>
<dbReference type="AlphaFoldDB" id="A0A840S7N0"/>
<dbReference type="EMBL" id="JACHHO010000002">
    <property type="protein sequence ID" value="MBB5204794.1"/>
    <property type="molecule type" value="Genomic_DNA"/>
</dbReference>
<reference evidence="2 3" key="1">
    <citation type="submission" date="2020-08" db="EMBL/GenBank/DDBJ databases">
        <title>Genomic Encyclopedia of Type Strains, Phase IV (KMG-IV): sequencing the most valuable type-strain genomes for metagenomic binning, comparative biology and taxonomic classification.</title>
        <authorList>
            <person name="Goeker M."/>
        </authorList>
    </citation>
    <scope>NUCLEOTIDE SEQUENCE [LARGE SCALE GENOMIC DNA]</scope>
    <source>
        <strain evidence="2 3">DSM 23958</strain>
    </source>
</reference>
<feature type="transmembrane region" description="Helical" evidence="1">
    <location>
        <begin position="56"/>
        <end position="77"/>
    </location>
</feature>
<dbReference type="PANTHER" id="PTHR34368">
    <property type="entry name" value="OS01G0962200 PROTEIN"/>
    <property type="match status" value="1"/>
</dbReference>
<keyword evidence="1" id="KW-1133">Transmembrane helix</keyword>
<gene>
    <name evidence="2" type="ORF">HNQ51_002108</name>
</gene>
<dbReference type="OrthoDB" id="6088058at2"/>
<feature type="transmembrane region" description="Helical" evidence="1">
    <location>
        <begin position="116"/>
        <end position="135"/>
    </location>
</feature>
<feature type="transmembrane region" description="Helical" evidence="1">
    <location>
        <begin position="89"/>
        <end position="110"/>
    </location>
</feature>
<comment type="caution">
    <text evidence="2">The sequence shown here is derived from an EMBL/GenBank/DDBJ whole genome shotgun (WGS) entry which is preliminary data.</text>
</comment>
<proteinExistence type="predicted"/>
<evidence type="ECO:0000313" key="2">
    <source>
        <dbReference type="EMBL" id="MBB5204794.1"/>
    </source>
</evidence>
<feature type="transmembrane region" description="Helical" evidence="1">
    <location>
        <begin position="170"/>
        <end position="189"/>
    </location>
</feature>
<dbReference type="PANTHER" id="PTHR34368:SF1">
    <property type="entry name" value="OS01G0962200 PROTEIN"/>
    <property type="match status" value="1"/>
</dbReference>
<evidence type="ECO:0000256" key="1">
    <source>
        <dbReference type="SAM" id="Phobius"/>
    </source>
</evidence>
<keyword evidence="3" id="KW-1185">Reference proteome</keyword>
<keyword evidence="1" id="KW-0472">Membrane</keyword>
<dbReference type="Proteomes" id="UP000554837">
    <property type="component" value="Unassembled WGS sequence"/>
</dbReference>
<evidence type="ECO:0008006" key="4">
    <source>
        <dbReference type="Google" id="ProtNLM"/>
    </source>
</evidence>
<dbReference type="RefSeq" id="WP_138855562.1">
    <property type="nucleotide sequence ID" value="NZ_CP040709.1"/>
</dbReference>
<evidence type="ECO:0000313" key="3">
    <source>
        <dbReference type="Proteomes" id="UP000554837"/>
    </source>
</evidence>
<sequence>MTRLWMPALLLSYALLLLMGPQLMPLIQKAVAASGAPATPHAHPFVDTRAWLGLPNAADTLSNLPFAVLGGWLLLRLRRVLLSRVQHRCLSVLAWGLLLTALGSGLYHWAPTAQTLVADRLGMAVLFAGVLGLAVTERGLSAAAPQVLALMLPLGALAAALPLWGNVLPWALVQYGGVLALVGLALRQLQPGALGVRWAWVLAGYGLAKLCENQDAAIFALSGEWISGHTLKHLAAAAAVVPVLWPLRGRGVRAS</sequence>